<evidence type="ECO:0000256" key="13">
    <source>
        <dbReference type="ARBA" id="ARBA00058755"/>
    </source>
</evidence>
<dbReference type="Pfam" id="PF17187">
    <property type="entry name" value="Svf1_C"/>
    <property type="match status" value="1"/>
</dbReference>
<evidence type="ECO:0000256" key="2">
    <source>
        <dbReference type="ARBA" id="ARBA00004406"/>
    </source>
</evidence>
<accession>A0A9W9TX49</accession>
<keyword evidence="10" id="KW-0472">Membrane</keyword>
<dbReference type="GO" id="GO:0006979">
    <property type="term" value="P:response to oxidative stress"/>
    <property type="evidence" value="ECO:0007669"/>
    <property type="project" value="InterPro"/>
</dbReference>
<protein>
    <recommendedName>
        <fullName evidence="15">Ceramide-binding protein SVF1</fullName>
    </recommendedName>
    <alternativeName>
        <fullName evidence="14">Ceramide-binding protein svf1</fullName>
    </alternativeName>
    <alternativeName>
        <fullName evidence="16">Survival factor 1</fullName>
    </alternativeName>
</protein>
<evidence type="ECO:0000256" key="12">
    <source>
        <dbReference type="ARBA" id="ARBA00046302"/>
    </source>
</evidence>
<keyword evidence="20" id="KW-1185">Reference proteome</keyword>
<evidence type="ECO:0000256" key="4">
    <source>
        <dbReference type="ARBA" id="ARBA00009069"/>
    </source>
</evidence>
<dbReference type="InterPro" id="IPR023374">
    <property type="entry name" value="AttH-like_dom_sf"/>
</dbReference>
<dbReference type="GO" id="GO:0005794">
    <property type="term" value="C:Golgi apparatus"/>
    <property type="evidence" value="ECO:0007669"/>
    <property type="project" value="UniProtKB-SubCell"/>
</dbReference>
<evidence type="ECO:0000256" key="10">
    <source>
        <dbReference type="ARBA" id="ARBA00023136"/>
    </source>
</evidence>
<dbReference type="InterPro" id="IPR013931">
    <property type="entry name" value="Svf1-like_N"/>
</dbReference>
<evidence type="ECO:0000259" key="17">
    <source>
        <dbReference type="Pfam" id="PF08622"/>
    </source>
</evidence>
<keyword evidence="5" id="KW-0813">Transport</keyword>
<comment type="similarity">
    <text evidence="4">Belongs to the SVF1 family.</text>
</comment>
<keyword evidence="6" id="KW-0963">Cytoplasm</keyword>
<evidence type="ECO:0000256" key="16">
    <source>
        <dbReference type="ARBA" id="ARBA00081132"/>
    </source>
</evidence>
<dbReference type="Gene3D" id="2.40.370.10">
    <property type="entry name" value="AttH-like domain"/>
    <property type="match status" value="1"/>
</dbReference>
<dbReference type="GO" id="GO:0005789">
    <property type="term" value="C:endoplasmic reticulum membrane"/>
    <property type="evidence" value="ECO:0007669"/>
    <property type="project" value="UniProtKB-SubCell"/>
</dbReference>
<dbReference type="RefSeq" id="XP_058333654.1">
    <property type="nucleotide sequence ID" value="XM_058470513.1"/>
</dbReference>
<dbReference type="GO" id="GO:0005634">
    <property type="term" value="C:nucleus"/>
    <property type="evidence" value="ECO:0007669"/>
    <property type="project" value="UniProtKB-SubCell"/>
</dbReference>
<comment type="subcellular location">
    <subcellularLocation>
        <location evidence="3">Cytoplasm</location>
    </subcellularLocation>
    <subcellularLocation>
        <location evidence="2">Endoplasmic reticulum membrane</location>
        <topology evidence="2">Peripheral membrane protein</topology>
    </subcellularLocation>
    <subcellularLocation>
        <location evidence="12">Golgi apparatus</location>
        <location evidence="12">cis-Golgi network membrane</location>
        <topology evidence="12">Peripheral membrane protein</topology>
    </subcellularLocation>
    <subcellularLocation>
        <location evidence="1">Nucleus</location>
    </subcellularLocation>
</comment>
<evidence type="ECO:0000256" key="11">
    <source>
        <dbReference type="ARBA" id="ARBA00023242"/>
    </source>
</evidence>
<reference evidence="19" key="1">
    <citation type="submission" date="2022-11" db="EMBL/GenBank/DDBJ databases">
        <authorList>
            <person name="Petersen C."/>
        </authorList>
    </citation>
    <scope>NUCLEOTIDE SEQUENCE</scope>
    <source>
        <strain evidence="19">IBT 19713</strain>
    </source>
</reference>
<dbReference type="Pfam" id="PF08622">
    <property type="entry name" value="Svf1"/>
    <property type="match status" value="1"/>
</dbReference>
<evidence type="ECO:0000259" key="18">
    <source>
        <dbReference type="Pfam" id="PF17187"/>
    </source>
</evidence>
<evidence type="ECO:0000256" key="15">
    <source>
        <dbReference type="ARBA" id="ARBA00073016"/>
    </source>
</evidence>
<keyword evidence="11" id="KW-0539">Nucleus</keyword>
<evidence type="ECO:0000256" key="3">
    <source>
        <dbReference type="ARBA" id="ARBA00004496"/>
    </source>
</evidence>
<dbReference type="GO" id="GO:0006869">
    <property type="term" value="P:lipid transport"/>
    <property type="evidence" value="ECO:0007669"/>
    <property type="project" value="UniProtKB-KW"/>
</dbReference>
<evidence type="ECO:0000256" key="14">
    <source>
        <dbReference type="ARBA" id="ARBA00069547"/>
    </source>
</evidence>
<keyword evidence="9" id="KW-0445">Lipid transport</keyword>
<dbReference type="PANTHER" id="PTHR47107:SF1">
    <property type="entry name" value="CERAMIDE-BINDING PROTEIN SVF1-RELATED"/>
    <property type="match status" value="1"/>
</dbReference>
<evidence type="ECO:0000256" key="7">
    <source>
        <dbReference type="ARBA" id="ARBA00022824"/>
    </source>
</evidence>
<dbReference type="PANTHER" id="PTHR47107">
    <property type="entry name" value="SVF1-LIKE PROTEIN YDR222W-RELATED"/>
    <property type="match status" value="1"/>
</dbReference>
<gene>
    <name evidence="19" type="ORF">N7468_001216</name>
</gene>
<comment type="function">
    <text evidence="13">Ceramide-binding protein that may transfer ceramides from the endoplasmic reticulum membrane to the cis-Golgi network membrane, and is thereby required for the biosynthesis of complex sphingolipids.</text>
</comment>
<evidence type="ECO:0000256" key="6">
    <source>
        <dbReference type="ARBA" id="ARBA00022490"/>
    </source>
</evidence>
<feature type="domain" description="Svf1-like N-terminal" evidence="17">
    <location>
        <begin position="54"/>
        <end position="214"/>
    </location>
</feature>
<keyword evidence="8" id="KW-0333">Golgi apparatus</keyword>
<sequence length="379" mass="41659">MNWIKSTLSAAVGTQEPIYGPEAIQSVAQQTAETPYTVMTKDHLKWKAYQYTNVETQTFYIMSDNGDLVFVQIIYSNIAGIHTTAHFNTKIFNKNGSDGEQIWFTDGLSNFMFDEHMLSFGADNLTLTLNEEGDSYHLKSTVNPGCLVDLKFTRKAPGFVVGKDGTSYFGTDPANPWGSMSHAFWARCAVEGSITTKDKTYDLAGRGVFIPALQGMKPHHAASRWNFINFQTPTYSAIMMEYTTPPSYGSTKVNVGAILKDDEIIYAGTTNAVTHTASEPDATSDWPQPTSIKWEWTGKTAAGEEVSAIVDGPLGTRLDRIDVMGEVPGFIKAIAGSVAGARPYIFQFSPKDKLSLNLKIGDKEVSEEGFMFSESTFIS</sequence>
<dbReference type="SUPFAM" id="SSF159245">
    <property type="entry name" value="AttH-like"/>
    <property type="match status" value="1"/>
</dbReference>
<dbReference type="InterPro" id="IPR051385">
    <property type="entry name" value="Ceramide-binding_SVF1"/>
</dbReference>
<feature type="domain" description="Svf1-like C-terminal" evidence="18">
    <location>
        <begin position="216"/>
        <end position="379"/>
    </location>
</feature>
<keyword evidence="7" id="KW-0256">Endoplasmic reticulum</keyword>
<evidence type="ECO:0000313" key="19">
    <source>
        <dbReference type="EMBL" id="KAJ5246233.1"/>
    </source>
</evidence>
<dbReference type="OrthoDB" id="2590239at2759"/>
<proteinExistence type="inferred from homology"/>
<evidence type="ECO:0000256" key="1">
    <source>
        <dbReference type="ARBA" id="ARBA00004123"/>
    </source>
</evidence>
<dbReference type="GeneID" id="83197816"/>
<evidence type="ECO:0000256" key="5">
    <source>
        <dbReference type="ARBA" id="ARBA00022448"/>
    </source>
</evidence>
<evidence type="ECO:0000313" key="20">
    <source>
        <dbReference type="Proteomes" id="UP001150941"/>
    </source>
</evidence>
<evidence type="ECO:0000256" key="9">
    <source>
        <dbReference type="ARBA" id="ARBA00023055"/>
    </source>
</evidence>
<dbReference type="InterPro" id="IPR033394">
    <property type="entry name" value="Svf1-like_C"/>
</dbReference>
<organism evidence="19 20">
    <name type="scientific">Penicillium chermesinum</name>
    <dbReference type="NCBI Taxonomy" id="63820"/>
    <lineage>
        <taxon>Eukaryota</taxon>
        <taxon>Fungi</taxon>
        <taxon>Dikarya</taxon>
        <taxon>Ascomycota</taxon>
        <taxon>Pezizomycotina</taxon>
        <taxon>Eurotiomycetes</taxon>
        <taxon>Eurotiomycetidae</taxon>
        <taxon>Eurotiales</taxon>
        <taxon>Aspergillaceae</taxon>
        <taxon>Penicillium</taxon>
    </lineage>
</organism>
<dbReference type="EMBL" id="JAPQKS010000002">
    <property type="protein sequence ID" value="KAJ5246233.1"/>
    <property type="molecule type" value="Genomic_DNA"/>
</dbReference>
<comment type="caution">
    <text evidence="19">The sequence shown here is derived from an EMBL/GenBank/DDBJ whole genome shotgun (WGS) entry which is preliminary data.</text>
</comment>
<evidence type="ECO:0000256" key="8">
    <source>
        <dbReference type="ARBA" id="ARBA00023034"/>
    </source>
</evidence>
<name>A0A9W9TX49_9EURO</name>
<dbReference type="AlphaFoldDB" id="A0A9W9TX49"/>
<dbReference type="FunFam" id="2.40.370.10:FF:000001">
    <property type="entry name" value="Survival factor 1"/>
    <property type="match status" value="1"/>
</dbReference>
<reference evidence="19" key="2">
    <citation type="journal article" date="2023" name="IMA Fungus">
        <title>Comparative genomic study of the Penicillium genus elucidates a diverse pangenome and 15 lateral gene transfer events.</title>
        <authorList>
            <person name="Petersen C."/>
            <person name="Sorensen T."/>
            <person name="Nielsen M.R."/>
            <person name="Sondergaard T.E."/>
            <person name="Sorensen J.L."/>
            <person name="Fitzpatrick D.A."/>
            <person name="Frisvad J.C."/>
            <person name="Nielsen K.L."/>
        </authorList>
    </citation>
    <scope>NUCLEOTIDE SEQUENCE</scope>
    <source>
        <strain evidence="19">IBT 19713</strain>
    </source>
</reference>
<dbReference type="Proteomes" id="UP001150941">
    <property type="component" value="Unassembled WGS sequence"/>
</dbReference>